<dbReference type="InterPro" id="IPR057264">
    <property type="entry name" value="Ribosomal_uL24_C"/>
</dbReference>
<name>A0A8B9NDC9_9AVES</name>
<dbReference type="GO" id="GO:0003735">
    <property type="term" value="F:structural constituent of ribosome"/>
    <property type="evidence" value="ECO:0007669"/>
    <property type="project" value="InterPro"/>
</dbReference>
<feature type="compositionally biased region" description="Low complexity" evidence="4">
    <location>
        <begin position="71"/>
        <end position="83"/>
    </location>
</feature>
<keyword evidence="2" id="KW-0689">Ribosomal protein</keyword>
<organism evidence="6 7">
    <name type="scientific">Accipiter nisus</name>
    <name type="common">Eurasian sparrowhawk</name>
    <dbReference type="NCBI Taxonomy" id="211598"/>
    <lineage>
        <taxon>Eukaryota</taxon>
        <taxon>Metazoa</taxon>
        <taxon>Chordata</taxon>
        <taxon>Craniata</taxon>
        <taxon>Vertebrata</taxon>
        <taxon>Euteleostomi</taxon>
        <taxon>Archelosauria</taxon>
        <taxon>Archosauria</taxon>
        <taxon>Dinosauria</taxon>
        <taxon>Saurischia</taxon>
        <taxon>Theropoda</taxon>
        <taxon>Coelurosauria</taxon>
        <taxon>Aves</taxon>
        <taxon>Neognathae</taxon>
        <taxon>Neoaves</taxon>
        <taxon>Telluraves</taxon>
        <taxon>Accipitrimorphae</taxon>
        <taxon>Accipitriformes</taxon>
        <taxon>Accipitridae</taxon>
        <taxon>Accipitrinae</taxon>
        <taxon>Accipiter</taxon>
    </lineage>
</organism>
<evidence type="ECO:0000256" key="1">
    <source>
        <dbReference type="ARBA" id="ARBA00010618"/>
    </source>
</evidence>
<accession>A0A8B9NDC9</accession>
<sequence>MEAWPRASAAAGLQLPAAPGRAAAATEASVTGSPQAPGSAQASGSSTAQPSRPRLVTLGGGQDYNSRRAPRLPASPAAGRAAHTPPPARPLVNPAHGRSQDAPLRRGGGGKNYSSQHALRRRTVGLRVPARTASQPRPSRGAREAGGGGGERGEGASAGGPGPLPPIRGSSPWGARGGAPGGRRAPLTRVSRPPPAPAPPCASRPCCARGGYGCPPVTGTAPGAPTPPPPSAATPPGCDAARSSWSPLPRRTGRCFGAIRKPTEVEWRYTEEGERVRVSLRSGRIIPLPLQQRRDGIVPEQWIDGPKDTAVEDALDKTYLPSLKTFEEEIMDAMGIVETRRAKKSYWY</sequence>
<dbReference type="GO" id="GO:0006412">
    <property type="term" value="P:translation"/>
    <property type="evidence" value="ECO:0007669"/>
    <property type="project" value="InterPro"/>
</dbReference>
<feature type="compositionally biased region" description="Pro residues" evidence="4">
    <location>
        <begin position="192"/>
        <end position="202"/>
    </location>
</feature>
<dbReference type="AlphaFoldDB" id="A0A8B9NDC9"/>
<dbReference type="GO" id="GO:0005840">
    <property type="term" value="C:ribosome"/>
    <property type="evidence" value="ECO:0007669"/>
    <property type="project" value="InterPro"/>
</dbReference>
<dbReference type="InterPro" id="IPR003256">
    <property type="entry name" value="Ribosomal_uL24"/>
</dbReference>
<evidence type="ECO:0000256" key="2">
    <source>
        <dbReference type="ARBA" id="ARBA00022980"/>
    </source>
</evidence>
<feature type="domain" description="Large ribosomal subunit protein uL24 C-terminal" evidence="5">
    <location>
        <begin position="261"/>
        <end position="286"/>
    </location>
</feature>
<feature type="compositionally biased region" description="Low complexity" evidence="4">
    <location>
        <begin position="1"/>
        <end position="51"/>
    </location>
</feature>
<feature type="region of interest" description="Disordered" evidence="4">
    <location>
        <begin position="1"/>
        <end position="202"/>
    </location>
</feature>
<keyword evidence="3" id="KW-0687">Ribonucleoprotein</keyword>
<feature type="compositionally biased region" description="Pro residues" evidence="4">
    <location>
        <begin position="224"/>
        <end position="233"/>
    </location>
</feature>
<dbReference type="Ensembl" id="ENSANIT00000021403.1">
    <property type="protein sequence ID" value="ENSANIP00000020715.1"/>
    <property type="gene ID" value="ENSANIG00000014079.1"/>
</dbReference>
<evidence type="ECO:0000256" key="3">
    <source>
        <dbReference type="ARBA" id="ARBA00023274"/>
    </source>
</evidence>
<keyword evidence="7" id="KW-1185">Reference proteome</keyword>
<feature type="region of interest" description="Disordered" evidence="4">
    <location>
        <begin position="223"/>
        <end position="246"/>
    </location>
</feature>
<dbReference type="PANTHER" id="PTHR12903">
    <property type="entry name" value="MITOCHONDRIAL RIBOSOMAL PROTEIN L24"/>
    <property type="match status" value="1"/>
</dbReference>
<evidence type="ECO:0000313" key="6">
    <source>
        <dbReference type="Ensembl" id="ENSANIP00000020715.1"/>
    </source>
</evidence>
<evidence type="ECO:0000259" key="5">
    <source>
        <dbReference type="Pfam" id="PF17136"/>
    </source>
</evidence>
<proteinExistence type="inferred from homology"/>
<comment type="similarity">
    <text evidence="1">Belongs to the universal ribosomal protein uL24 family.</text>
</comment>
<protein>
    <submittedName>
        <fullName evidence="6">Mitochondrial ribosomal protein L24</fullName>
    </submittedName>
</protein>
<feature type="compositionally biased region" description="Gly residues" evidence="4">
    <location>
        <begin position="144"/>
        <end position="161"/>
    </location>
</feature>
<dbReference type="Pfam" id="PF17136">
    <property type="entry name" value="ribosomal_L24"/>
    <property type="match status" value="1"/>
</dbReference>
<evidence type="ECO:0000313" key="7">
    <source>
        <dbReference type="Proteomes" id="UP000694541"/>
    </source>
</evidence>
<reference evidence="6" key="1">
    <citation type="submission" date="2025-08" db="UniProtKB">
        <authorList>
            <consortium name="Ensembl"/>
        </authorList>
    </citation>
    <scope>IDENTIFICATION</scope>
</reference>
<dbReference type="Proteomes" id="UP000694541">
    <property type="component" value="Unplaced"/>
</dbReference>
<reference evidence="6" key="2">
    <citation type="submission" date="2025-09" db="UniProtKB">
        <authorList>
            <consortium name="Ensembl"/>
        </authorList>
    </citation>
    <scope>IDENTIFICATION</scope>
</reference>
<evidence type="ECO:0000256" key="4">
    <source>
        <dbReference type="SAM" id="MobiDB-lite"/>
    </source>
</evidence>